<accession>A0A1E1WU81</accession>
<feature type="compositionally biased region" description="Polar residues" evidence="2">
    <location>
        <begin position="54"/>
        <end position="70"/>
    </location>
</feature>
<feature type="domain" description="BESS" evidence="3">
    <location>
        <begin position="104"/>
        <end position="143"/>
    </location>
</feature>
<dbReference type="InterPro" id="IPR004210">
    <property type="entry name" value="BESS_motif"/>
</dbReference>
<evidence type="ECO:0000259" key="3">
    <source>
        <dbReference type="PROSITE" id="PS51031"/>
    </source>
</evidence>
<organism evidence="4">
    <name type="scientific">Pectinophora gossypiella</name>
    <name type="common">Cotton pink bollworm</name>
    <name type="synonym">Depressaria gossypiella</name>
    <dbReference type="NCBI Taxonomy" id="13191"/>
    <lineage>
        <taxon>Eukaryota</taxon>
        <taxon>Metazoa</taxon>
        <taxon>Ecdysozoa</taxon>
        <taxon>Arthropoda</taxon>
        <taxon>Hexapoda</taxon>
        <taxon>Insecta</taxon>
        <taxon>Pterygota</taxon>
        <taxon>Neoptera</taxon>
        <taxon>Endopterygota</taxon>
        <taxon>Lepidoptera</taxon>
        <taxon>Glossata</taxon>
        <taxon>Ditrysia</taxon>
        <taxon>Gelechioidea</taxon>
        <taxon>Gelechiidae</taxon>
        <taxon>Apatetrinae</taxon>
        <taxon>Pectinophora</taxon>
    </lineage>
</organism>
<dbReference type="GO" id="GO:0003677">
    <property type="term" value="F:DNA binding"/>
    <property type="evidence" value="ECO:0007669"/>
    <property type="project" value="InterPro"/>
</dbReference>
<feature type="region of interest" description="Disordered" evidence="2">
    <location>
        <begin position="54"/>
        <end position="84"/>
    </location>
</feature>
<evidence type="ECO:0000256" key="1">
    <source>
        <dbReference type="PROSITE-ProRule" id="PRU00371"/>
    </source>
</evidence>
<dbReference type="Pfam" id="PF02944">
    <property type="entry name" value="BESS"/>
    <property type="match status" value="1"/>
</dbReference>
<dbReference type="EMBL" id="GDQN01000484">
    <property type="protein sequence ID" value="JAT90570.1"/>
    <property type="molecule type" value="Transcribed_RNA"/>
</dbReference>
<keyword evidence="1" id="KW-0539">Nucleus</keyword>
<sequence length="210" mass="24326">MYFFSALKLQKKWKSIRDAYTRDRNKKSKSGSEATTSRDYVYSHCLSFLNRLSNTRPLNHSQKENQNPRPNSRKETVEVNSDEDNSENLIKILTARMENKKEKNNPDYNFFISLLDDFNTISSEYKMDAKMEIMNIIKKYMQMSKYSNQNSNNSGGYFTPMGTSFSSHVPHAQTPETSQNFYTSSPSHSQLSDTTQESLYSDVFCDDGEN</sequence>
<dbReference type="PROSITE" id="PS51031">
    <property type="entry name" value="BESS"/>
    <property type="match status" value="1"/>
</dbReference>
<dbReference type="GO" id="GO:0005634">
    <property type="term" value="C:nucleus"/>
    <property type="evidence" value="ECO:0007669"/>
    <property type="project" value="UniProtKB-SubCell"/>
</dbReference>
<gene>
    <name evidence="4" type="ORF">g.944</name>
</gene>
<feature type="region of interest" description="Disordered" evidence="2">
    <location>
        <begin position="168"/>
        <end position="210"/>
    </location>
</feature>
<evidence type="ECO:0000313" key="4">
    <source>
        <dbReference type="EMBL" id="JAT90570.1"/>
    </source>
</evidence>
<proteinExistence type="predicted"/>
<name>A0A1E1WU81_PECGO</name>
<evidence type="ECO:0000256" key="2">
    <source>
        <dbReference type="SAM" id="MobiDB-lite"/>
    </source>
</evidence>
<feature type="compositionally biased region" description="Polar residues" evidence="2">
    <location>
        <begin position="174"/>
        <end position="199"/>
    </location>
</feature>
<dbReference type="OrthoDB" id="6616165at2759"/>
<dbReference type="AlphaFoldDB" id="A0A1E1WU81"/>
<comment type="subcellular location">
    <subcellularLocation>
        <location evidence="1">Nucleus</location>
    </subcellularLocation>
</comment>
<reference evidence="4" key="1">
    <citation type="submission" date="2015-09" db="EMBL/GenBank/DDBJ databases">
        <title>De novo assembly of Pectinophora gossypiella (Pink Bollworm) gut transcriptome.</title>
        <authorList>
            <person name="Tassone E.E."/>
        </authorList>
    </citation>
    <scope>NUCLEOTIDE SEQUENCE</scope>
</reference>
<protein>
    <recommendedName>
        <fullName evidence="3">BESS domain-containing protein</fullName>
    </recommendedName>
</protein>